<reference evidence="2 3" key="1">
    <citation type="journal article" date="2018" name="Evol. Lett.">
        <title>Horizontal gene cluster transfer increased hallucinogenic mushroom diversity.</title>
        <authorList>
            <person name="Reynolds H.T."/>
            <person name="Vijayakumar V."/>
            <person name="Gluck-Thaler E."/>
            <person name="Korotkin H.B."/>
            <person name="Matheny P.B."/>
            <person name="Slot J.C."/>
        </authorList>
    </citation>
    <scope>NUCLEOTIDE SEQUENCE [LARGE SCALE GENOMIC DNA]</scope>
    <source>
        <strain evidence="2 3">SRW20</strain>
    </source>
</reference>
<comment type="caution">
    <text evidence="2">The sequence shown here is derived from an EMBL/GenBank/DDBJ whole genome shotgun (WGS) entry which is preliminary data.</text>
</comment>
<feature type="compositionally biased region" description="Polar residues" evidence="1">
    <location>
        <begin position="680"/>
        <end position="703"/>
    </location>
</feature>
<feature type="compositionally biased region" description="Polar residues" evidence="1">
    <location>
        <begin position="795"/>
        <end position="805"/>
    </location>
</feature>
<feature type="compositionally biased region" description="Polar residues" evidence="1">
    <location>
        <begin position="648"/>
        <end position="657"/>
    </location>
</feature>
<feature type="compositionally biased region" description="Acidic residues" evidence="1">
    <location>
        <begin position="1155"/>
        <end position="1167"/>
    </location>
</feature>
<feature type="region of interest" description="Disordered" evidence="1">
    <location>
        <begin position="680"/>
        <end position="805"/>
    </location>
</feature>
<keyword evidence="3" id="KW-1185">Reference proteome</keyword>
<feature type="compositionally biased region" description="Polar residues" evidence="1">
    <location>
        <begin position="732"/>
        <end position="743"/>
    </location>
</feature>
<dbReference type="Proteomes" id="UP000284706">
    <property type="component" value="Unassembled WGS sequence"/>
</dbReference>
<dbReference type="InParanoid" id="A0A409Y1S8"/>
<feature type="compositionally biased region" description="Polar residues" evidence="1">
    <location>
        <begin position="587"/>
        <end position="601"/>
    </location>
</feature>
<feature type="compositionally biased region" description="Polar residues" evidence="1">
    <location>
        <begin position="714"/>
        <end position="723"/>
    </location>
</feature>
<gene>
    <name evidence="2" type="ORF">CVT26_005968</name>
</gene>
<proteinExistence type="predicted"/>
<dbReference type="AlphaFoldDB" id="A0A409Y1S8"/>
<feature type="compositionally biased region" description="Polar residues" evidence="1">
    <location>
        <begin position="445"/>
        <end position="464"/>
    </location>
</feature>
<feature type="compositionally biased region" description="Polar residues" evidence="1">
    <location>
        <begin position="615"/>
        <end position="633"/>
    </location>
</feature>
<organism evidence="2 3">
    <name type="scientific">Gymnopilus dilepis</name>
    <dbReference type="NCBI Taxonomy" id="231916"/>
    <lineage>
        <taxon>Eukaryota</taxon>
        <taxon>Fungi</taxon>
        <taxon>Dikarya</taxon>
        <taxon>Basidiomycota</taxon>
        <taxon>Agaricomycotina</taxon>
        <taxon>Agaricomycetes</taxon>
        <taxon>Agaricomycetidae</taxon>
        <taxon>Agaricales</taxon>
        <taxon>Agaricineae</taxon>
        <taxon>Hymenogastraceae</taxon>
        <taxon>Gymnopilus</taxon>
    </lineage>
</organism>
<feature type="region of interest" description="Disordered" evidence="1">
    <location>
        <begin position="333"/>
        <end position="405"/>
    </location>
</feature>
<feature type="compositionally biased region" description="Low complexity" evidence="1">
    <location>
        <begin position="488"/>
        <end position="497"/>
    </location>
</feature>
<accession>A0A409Y1S8</accession>
<name>A0A409Y1S8_9AGAR</name>
<feature type="region of interest" description="Disordered" evidence="1">
    <location>
        <begin position="431"/>
        <end position="666"/>
    </location>
</feature>
<feature type="region of interest" description="Disordered" evidence="1">
    <location>
        <begin position="1093"/>
        <end position="1184"/>
    </location>
</feature>
<evidence type="ECO:0000313" key="2">
    <source>
        <dbReference type="EMBL" id="PPQ96949.1"/>
    </source>
</evidence>
<evidence type="ECO:0000313" key="3">
    <source>
        <dbReference type="Proteomes" id="UP000284706"/>
    </source>
</evidence>
<feature type="compositionally biased region" description="Polar residues" evidence="1">
    <location>
        <begin position="247"/>
        <end position="260"/>
    </location>
</feature>
<feature type="compositionally biased region" description="Polar residues" evidence="1">
    <location>
        <begin position="555"/>
        <end position="570"/>
    </location>
</feature>
<sequence>MSESSSPDTRASSIVEDGYPYSPIPYEMVSQATLSGSSANLSFVVKPTEILETTVVRRESEETLKLLALQRLQHKRRSTLLTLSDASSQAEQAYTEKRTQEVEVLACATEHGQSWTSLSPPLAFALASAVEDTTEAELLMYKAKVNECLQTLENLRDLADIAQMKHREAKLQFGTLLPICSPIFLRPTSPSMDPPPNRGRKSTRGRSGAPNAARGNRRASYHRTSQALDASEGAQQAQPPPGIEQAMPSSTRGHRQQPSFNIHELPQPPPPDQASSSTQEIPFQPPLPAQGLTPEQRAFLDFIGFDYLSSDPSHILALLEGLQTHSPVDPHYGQHIAGQASHPSDIDPFYGQHIAGPPAGQGDLQPQPRSSEASQFSDIVPFYGQHIAGPPADQGDLLPQPRSSEASRFSDIVPFYASQFSDIVPFYGQHIAGPPADQGDLLPQPRSSQMSHISGLDNQQQPTQYHRPIAHPQPPSRGPPEIQWHQLRQSQRSPPRQGFQSYPQLALSPHQQPSVGGLQGPQPLPQGSMVNRPTSGHPFDPSPHPPHMRQAPPQRAQSASFPILNPSVSFDSPRRLAPSFASPGHQGRQSAGSRHQFSSEVSEWEIDSSYADQPAYSQPFQSSRPPGTLSSLQVDEPSLIGSRPGRGSRSTVASSASGVGPSHLGHFASASFQRQGTLGGLTRQQPQYDSRSVSQHNEQTLRSTAEDQRPGQRLVQQLQSSGSGWRPLPGIPSSTGCYPSTLSYEDDGAIPPSIPRYRRAGPSPYHRPVRIDQRGTQPRHRLRHPASEFRGGNGSQLSSLTSSNDHRNTLWSQVSNLGERTTTKVKQDISTFFRAIAWALGYFSGSTLHTQPYKFIAKMAIAQADPTSIVANPPSPEVLRERLRSNFTNFFKKAREVIENDFGLRRDPATWEEVNNNAEQFVQFNELLQWLLTPLPSSTRPGHSRRWLLLCVEHIVRAYFCNAKGRLEEPYDMKFTLMTLRYLNALGIAVTWLCLREWKAGDLETLEVSIAEVEQFYTLVLRALLREEGDLRFSSSMLQEWEAWYYRLLGRRWDSRTEQLLHCYPTDLYTFTGLPRGVSEQFISDVQTRTSDLSHAGVRGSAHAASDRDRPRPGPSRPSQIVPRVSYDPDRDPTTWWRHFQSQNPAGAHDSQPIDNEDEDKDNEQSAEPEISTGKGKGKRKASD</sequence>
<feature type="compositionally biased region" description="Low complexity" evidence="1">
    <location>
        <begin position="205"/>
        <end position="214"/>
    </location>
</feature>
<feature type="compositionally biased region" description="Polar residues" evidence="1">
    <location>
        <begin position="367"/>
        <end position="377"/>
    </location>
</feature>
<feature type="region of interest" description="Disordered" evidence="1">
    <location>
        <begin position="185"/>
        <end position="291"/>
    </location>
</feature>
<dbReference type="EMBL" id="NHYE01001311">
    <property type="protein sequence ID" value="PPQ96949.1"/>
    <property type="molecule type" value="Genomic_DNA"/>
</dbReference>
<evidence type="ECO:0000256" key="1">
    <source>
        <dbReference type="SAM" id="MobiDB-lite"/>
    </source>
</evidence>
<feature type="compositionally biased region" description="Polar residues" evidence="1">
    <location>
        <begin position="222"/>
        <end position="237"/>
    </location>
</feature>
<protein>
    <submittedName>
        <fullName evidence="2">Uncharacterized protein</fullName>
    </submittedName>
</protein>